<reference evidence="2" key="1">
    <citation type="submission" date="2011-05" db="EMBL/GenBank/DDBJ databases">
        <authorList>
            <person name="Richards S.R."/>
            <person name="Qu J."/>
            <person name="Jiang H."/>
            <person name="Jhangiani S.N."/>
            <person name="Agravi P."/>
            <person name="Goodspeed R."/>
            <person name="Gross S."/>
            <person name="Mandapat C."/>
            <person name="Jackson L."/>
            <person name="Mathew T."/>
            <person name="Pu L."/>
            <person name="Thornton R."/>
            <person name="Saada N."/>
            <person name="Wilczek-Boney K.B."/>
            <person name="Lee S."/>
            <person name="Kovar C."/>
            <person name="Wu Y."/>
            <person name="Scherer S.E."/>
            <person name="Worley K.C."/>
            <person name="Muzny D.M."/>
            <person name="Gibbs R."/>
        </authorList>
    </citation>
    <scope>NUCLEOTIDE SEQUENCE</scope>
    <source>
        <strain evidence="2">Brora</strain>
    </source>
</reference>
<dbReference type="EMBL" id="JH431789">
    <property type="status" value="NOT_ANNOTATED_CDS"/>
    <property type="molecule type" value="Genomic_DNA"/>
</dbReference>
<proteinExistence type="predicted"/>
<dbReference type="Pfam" id="PF15013">
    <property type="entry name" value="CCSMST1"/>
    <property type="match status" value="1"/>
</dbReference>
<name>T1J1V6_STRMM</name>
<dbReference type="Proteomes" id="UP000014500">
    <property type="component" value="Unassembled WGS sequence"/>
</dbReference>
<dbReference type="HOGENOM" id="CLU_1837622_0_0_1"/>
<dbReference type="PANTHER" id="PTHR35268">
    <property type="entry name" value="PROTEIN CCSMST1"/>
    <property type="match status" value="1"/>
</dbReference>
<organism evidence="1 2">
    <name type="scientific">Strigamia maritima</name>
    <name type="common">European centipede</name>
    <name type="synonym">Geophilus maritimus</name>
    <dbReference type="NCBI Taxonomy" id="126957"/>
    <lineage>
        <taxon>Eukaryota</taxon>
        <taxon>Metazoa</taxon>
        <taxon>Ecdysozoa</taxon>
        <taxon>Arthropoda</taxon>
        <taxon>Myriapoda</taxon>
        <taxon>Chilopoda</taxon>
        <taxon>Pleurostigmophora</taxon>
        <taxon>Geophilomorpha</taxon>
        <taxon>Linotaeniidae</taxon>
        <taxon>Strigamia</taxon>
    </lineage>
</organism>
<reference evidence="1" key="2">
    <citation type="submission" date="2015-02" db="UniProtKB">
        <authorList>
            <consortium name="EnsemblMetazoa"/>
        </authorList>
    </citation>
    <scope>IDENTIFICATION</scope>
</reference>
<dbReference type="eggNOG" id="ENOG502S8WB">
    <property type="taxonomic scope" value="Eukaryota"/>
</dbReference>
<protein>
    <submittedName>
        <fullName evidence="1">Uncharacterized protein</fullName>
    </submittedName>
</protein>
<keyword evidence="2" id="KW-1185">Reference proteome</keyword>
<dbReference type="InterPro" id="IPR029160">
    <property type="entry name" value="UQCC4"/>
</dbReference>
<evidence type="ECO:0000313" key="2">
    <source>
        <dbReference type="Proteomes" id="UP000014500"/>
    </source>
</evidence>
<dbReference type="PANTHER" id="PTHR35268:SF1">
    <property type="entry name" value="UBIQUINOL-CYTOCHROME-C REDUCTASE COMPLEX ASSEMBLY FACTOR 4"/>
    <property type="match status" value="1"/>
</dbReference>
<sequence>MALRARSRLLSQITILHGSSIVSNRLPINGYCIKKTQKPDNEDDDDNDNVPIKFSTSNAAKWKALDSFNVVTDENRPPKYESLVVRLSVGLFLIYFCILREESDIDIDLVKPLPERFEEQKIKYDFPFFTYFYLLFQYID</sequence>
<dbReference type="EnsemblMetazoa" id="SMAR007529-RA">
    <property type="protein sequence ID" value="SMAR007529-PA"/>
    <property type="gene ID" value="SMAR007529"/>
</dbReference>
<dbReference type="AlphaFoldDB" id="T1J1V6"/>
<dbReference type="PhylomeDB" id="T1J1V6"/>
<accession>T1J1V6</accession>
<evidence type="ECO:0000313" key="1">
    <source>
        <dbReference type="EnsemblMetazoa" id="SMAR007529-PA"/>
    </source>
</evidence>